<feature type="transmembrane region" description="Helical" evidence="19">
    <location>
        <begin position="31"/>
        <end position="54"/>
    </location>
</feature>
<dbReference type="EMBL" id="JAUSTO010000011">
    <property type="protein sequence ID" value="MDQ0153032.1"/>
    <property type="molecule type" value="Genomic_DNA"/>
</dbReference>
<feature type="transmembrane region" description="Helical" evidence="19">
    <location>
        <begin position="109"/>
        <end position="131"/>
    </location>
</feature>
<evidence type="ECO:0000256" key="15">
    <source>
        <dbReference type="ARBA" id="ARBA00032605"/>
    </source>
</evidence>
<keyword evidence="8 19" id="KW-0169">Cobalamin biosynthesis</keyword>
<feature type="transmembrane region" description="Helical" evidence="19">
    <location>
        <begin position="66"/>
        <end position="88"/>
    </location>
</feature>
<dbReference type="HAMAP" id="MF_00719">
    <property type="entry name" value="CobS"/>
    <property type="match status" value="1"/>
</dbReference>
<dbReference type="EC" id="2.7.8.26" evidence="5 19"/>
<protein>
    <recommendedName>
        <fullName evidence="6 19">Adenosylcobinamide-GDP ribazoletransferase</fullName>
        <ecNumber evidence="5 19">2.7.8.26</ecNumber>
    </recommendedName>
    <alternativeName>
        <fullName evidence="16 19">Cobalamin synthase</fullName>
    </alternativeName>
    <alternativeName>
        <fullName evidence="15 19">Cobalamin-5'-phosphate synthase</fullName>
    </alternativeName>
</protein>
<dbReference type="Pfam" id="PF02654">
    <property type="entry name" value="CobS"/>
    <property type="match status" value="1"/>
</dbReference>
<evidence type="ECO:0000256" key="11">
    <source>
        <dbReference type="ARBA" id="ARBA00022842"/>
    </source>
</evidence>
<comment type="pathway">
    <text evidence="3 19">Cofactor biosynthesis; adenosylcobalamin biosynthesis; adenosylcobalamin from cob(II)yrinate a,c-diamide: step 7/7.</text>
</comment>
<keyword evidence="11 19" id="KW-0460">Magnesium</keyword>
<dbReference type="GO" id="GO:0008818">
    <property type="term" value="F:cobalamin 5'-phosphate synthase activity"/>
    <property type="evidence" value="ECO:0007669"/>
    <property type="project" value="UniProtKB-UniRule"/>
</dbReference>
<keyword evidence="7 19" id="KW-1003">Cell membrane</keyword>
<dbReference type="Proteomes" id="UP001241537">
    <property type="component" value="Unassembled WGS sequence"/>
</dbReference>
<dbReference type="GO" id="GO:0005886">
    <property type="term" value="C:plasma membrane"/>
    <property type="evidence" value="ECO:0007669"/>
    <property type="project" value="UniProtKB-SubCell"/>
</dbReference>
<evidence type="ECO:0000256" key="8">
    <source>
        <dbReference type="ARBA" id="ARBA00022573"/>
    </source>
</evidence>
<keyword evidence="21" id="KW-1185">Reference proteome</keyword>
<sequence length="255" mass="27148">MDLIRSLSIAFSMYSRVPVPRVRWDEHSARYVLFFFPLVGAVEGVLLLGLWRLLTALGCPALLRAALLVCFPYLYTGGIHLDGFLDTVDALGSWRTREERLHILKDVHTGSFAVLACVLLCLLQLSAWSALDSGRAVGVVAVCLPFSRSITVLSLLFLPNARGEGSAHRFSSGAARQLTAVGAGITAVFSAAAAFWLIGAGIAGGLFLLLIFLSIAYALLRACSAFGGLTGDLAGFLLTVTELSALIVTALFSLE</sequence>
<dbReference type="RefSeq" id="WP_106612782.1">
    <property type="nucleotide sequence ID" value="NZ_JAUSTO010000011.1"/>
</dbReference>
<proteinExistence type="inferred from homology"/>
<dbReference type="PANTHER" id="PTHR34148">
    <property type="entry name" value="ADENOSYLCOBINAMIDE-GDP RIBAZOLETRANSFERASE"/>
    <property type="match status" value="1"/>
</dbReference>
<evidence type="ECO:0000256" key="19">
    <source>
        <dbReference type="HAMAP-Rule" id="MF_00719"/>
    </source>
</evidence>
<comment type="subcellular location">
    <subcellularLocation>
        <location evidence="2 19">Cell membrane</location>
        <topology evidence="2 19">Multi-pass membrane protein</topology>
    </subcellularLocation>
</comment>
<evidence type="ECO:0000256" key="12">
    <source>
        <dbReference type="ARBA" id="ARBA00022989"/>
    </source>
</evidence>
<dbReference type="GO" id="GO:0009236">
    <property type="term" value="P:cobalamin biosynthetic process"/>
    <property type="evidence" value="ECO:0007669"/>
    <property type="project" value="UniProtKB-UniRule"/>
</dbReference>
<evidence type="ECO:0000256" key="3">
    <source>
        <dbReference type="ARBA" id="ARBA00004663"/>
    </source>
</evidence>
<feature type="transmembrane region" description="Helical" evidence="19">
    <location>
        <begin position="202"/>
        <end position="220"/>
    </location>
</feature>
<comment type="catalytic activity">
    <reaction evidence="18 19">
        <text>alpha-ribazole 5'-phosphate + adenosylcob(III)inamide-GDP = adenosylcob(III)alamin 5'-phosphate + GMP + H(+)</text>
        <dbReference type="Rhea" id="RHEA:23560"/>
        <dbReference type="ChEBI" id="CHEBI:15378"/>
        <dbReference type="ChEBI" id="CHEBI:57918"/>
        <dbReference type="ChEBI" id="CHEBI:58115"/>
        <dbReference type="ChEBI" id="CHEBI:60487"/>
        <dbReference type="ChEBI" id="CHEBI:60493"/>
        <dbReference type="EC" id="2.7.8.26"/>
    </reaction>
</comment>
<evidence type="ECO:0000256" key="17">
    <source>
        <dbReference type="ARBA" id="ARBA00048623"/>
    </source>
</evidence>
<comment type="similarity">
    <text evidence="4 19">Belongs to the CobS family.</text>
</comment>
<evidence type="ECO:0000256" key="10">
    <source>
        <dbReference type="ARBA" id="ARBA00022692"/>
    </source>
</evidence>
<evidence type="ECO:0000256" key="7">
    <source>
        <dbReference type="ARBA" id="ARBA00022475"/>
    </source>
</evidence>
<dbReference type="GO" id="GO:0051073">
    <property type="term" value="F:adenosylcobinamide-GDP ribazoletransferase activity"/>
    <property type="evidence" value="ECO:0007669"/>
    <property type="project" value="UniProtKB-UniRule"/>
</dbReference>
<comment type="catalytic activity">
    <reaction evidence="17 19">
        <text>alpha-ribazole + adenosylcob(III)inamide-GDP = adenosylcob(III)alamin + GMP + H(+)</text>
        <dbReference type="Rhea" id="RHEA:16049"/>
        <dbReference type="ChEBI" id="CHEBI:10329"/>
        <dbReference type="ChEBI" id="CHEBI:15378"/>
        <dbReference type="ChEBI" id="CHEBI:18408"/>
        <dbReference type="ChEBI" id="CHEBI:58115"/>
        <dbReference type="ChEBI" id="CHEBI:60487"/>
        <dbReference type="EC" id="2.7.8.26"/>
    </reaction>
</comment>
<evidence type="ECO:0000256" key="13">
    <source>
        <dbReference type="ARBA" id="ARBA00023136"/>
    </source>
</evidence>
<evidence type="ECO:0000313" key="21">
    <source>
        <dbReference type="Proteomes" id="UP001241537"/>
    </source>
</evidence>
<dbReference type="InterPro" id="IPR003805">
    <property type="entry name" value="CobS"/>
</dbReference>
<evidence type="ECO:0000256" key="2">
    <source>
        <dbReference type="ARBA" id="ARBA00004651"/>
    </source>
</evidence>
<keyword evidence="12 19" id="KW-1133">Transmembrane helix</keyword>
<evidence type="ECO:0000256" key="16">
    <source>
        <dbReference type="ARBA" id="ARBA00032853"/>
    </source>
</evidence>
<feature type="transmembrane region" description="Helical" evidence="19">
    <location>
        <begin position="178"/>
        <end position="196"/>
    </location>
</feature>
<feature type="transmembrane region" description="Helical" evidence="19">
    <location>
        <begin position="137"/>
        <end position="158"/>
    </location>
</feature>
<name>A0AAE3VB19_9FIRM</name>
<feature type="transmembrane region" description="Helical" evidence="19">
    <location>
        <begin position="232"/>
        <end position="254"/>
    </location>
</feature>
<evidence type="ECO:0000256" key="18">
    <source>
        <dbReference type="ARBA" id="ARBA00049504"/>
    </source>
</evidence>
<accession>A0AAE3VB19</accession>
<evidence type="ECO:0000256" key="1">
    <source>
        <dbReference type="ARBA" id="ARBA00001946"/>
    </source>
</evidence>
<keyword evidence="13 19" id="KW-0472">Membrane</keyword>
<evidence type="ECO:0000313" key="20">
    <source>
        <dbReference type="EMBL" id="MDQ0153032.1"/>
    </source>
</evidence>
<evidence type="ECO:0000256" key="6">
    <source>
        <dbReference type="ARBA" id="ARBA00015850"/>
    </source>
</evidence>
<gene>
    <name evidence="19" type="primary">cobS</name>
    <name evidence="20" type="ORF">J2S20_001739</name>
</gene>
<keyword evidence="10 19" id="KW-0812">Transmembrane</keyword>
<keyword evidence="9 19" id="KW-0808">Transferase</keyword>
<comment type="caution">
    <text evidence="20">The sequence shown here is derived from an EMBL/GenBank/DDBJ whole genome shotgun (WGS) entry which is preliminary data.</text>
</comment>
<evidence type="ECO:0000256" key="4">
    <source>
        <dbReference type="ARBA" id="ARBA00010561"/>
    </source>
</evidence>
<organism evidence="20 21">
    <name type="scientific">Moryella indoligenes</name>
    <dbReference type="NCBI Taxonomy" id="371674"/>
    <lineage>
        <taxon>Bacteria</taxon>
        <taxon>Bacillati</taxon>
        <taxon>Bacillota</taxon>
        <taxon>Clostridia</taxon>
        <taxon>Lachnospirales</taxon>
        <taxon>Lachnospiraceae</taxon>
        <taxon>Moryella</taxon>
    </lineage>
</organism>
<comment type="cofactor">
    <cofactor evidence="1 19">
        <name>Mg(2+)</name>
        <dbReference type="ChEBI" id="CHEBI:18420"/>
    </cofactor>
</comment>
<evidence type="ECO:0000256" key="14">
    <source>
        <dbReference type="ARBA" id="ARBA00025228"/>
    </source>
</evidence>
<dbReference type="PANTHER" id="PTHR34148:SF1">
    <property type="entry name" value="ADENOSYLCOBINAMIDE-GDP RIBAZOLETRANSFERASE"/>
    <property type="match status" value="1"/>
</dbReference>
<dbReference type="AlphaFoldDB" id="A0AAE3VB19"/>
<comment type="function">
    <text evidence="14 19">Joins adenosylcobinamide-GDP and alpha-ribazole to generate adenosylcobalamin (Ado-cobalamin). Also synthesizes adenosylcobalamin 5'-phosphate from adenosylcobinamide-GDP and alpha-ribazole 5'-phosphate.</text>
</comment>
<evidence type="ECO:0000256" key="9">
    <source>
        <dbReference type="ARBA" id="ARBA00022679"/>
    </source>
</evidence>
<reference evidence="20" key="1">
    <citation type="submission" date="2023-07" db="EMBL/GenBank/DDBJ databases">
        <title>Genomic Encyclopedia of Type Strains, Phase IV (KMG-IV): sequencing the most valuable type-strain genomes for metagenomic binning, comparative biology and taxonomic classification.</title>
        <authorList>
            <person name="Goeker M."/>
        </authorList>
    </citation>
    <scope>NUCLEOTIDE SEQUENCE</scope>
    <source>
        <strain evidence="20">DSM 19659</strain>
    </source>
</reference>
<evidence type="ECO:0000256" key="5">
    <source>
        <dbReference type="ARBA" id="ARBA00013200"/>
    </source>
</evidence>